<feature type="domain" description="AbiEi antitoxin N-terminal" evidence="1">
    <location>
        <begin position="9"/>
        <end position="55"/>
    </location>
</feature>
<dbReference type="Proteomes" id="UP000199039">
    <property type="component" value="Unassembled WGS sequence"/>
</dbReference>
<evidence type="ECO:0000313" key="3">
    <source>
        <dbReference type="Proteomes" id="UP000199039"/>
    </source>
</evidence>
<protein>
    <submittedName>
        <fullName evidence="2">Transcriptional regulator, AbiEi antitoxin, Type IV TA system</fullName>
    </submittedName>
</protein>
<accession>A0A1G6K2G1</accession>
<dbReference type="Pfam" id="PF13338">
    <property type="entry name" value="AbiEi_4"/>
    <property type="match status" value="1"/>
</dbReference>
<organism evidence="2 3">
    <name type="scientific">Sanguibacter gelidistatuariae</name>
    <dbReference type="NCBI Taxonomy" id="1814289"/>
    <lineage>
        <taxon>Bacteria</taxon>
        <taxon>Bacillati</taxon>
        <taxon>Actinomycetota</taxon>
        <taxon>Actinomycetes</taxon>
        <taxon>Micrococcales</taxon>
        <taxon>Sanguibacteraceae</taxon>
        <taxon>Sanguibacter</taxon>
    </lineage>
</organism>
<dbReference type="EMBL" id="FMYH01000002">
    <property type="protein sequence ID" value="SDC24795.1"/>
    <property type="molecule type" value="Genomic_DNA"/>
</dbReference>
<proteinExistence type="predicted"/>
<evidence type="ECO:0000259" key="1">
    <source>
        <dbReference type="Pfam" id="PF13338"/>
    </source>
</evidence>
<gene>
    <name evidence="2" type="ORF">SAMN05216410_1473</name>
</gene>
<reference evidence="2 3" key="1">
    <citation type="submission" date="2016-09" db="EMBL/GenBank/DDBJ databases">
        <authorList>
            <person name="Capua I."/>
            <person name="De Benedictis P."/>
            <person name="Joannis T."/>
            <person name="Lombin L.H."/>
            <person name="Cattoli G."/>
        </authorList>
    </citation>
    <scope>NUCLEOTIDE SEQUENCE [LARGE SCALE GENOMIC DNA]</scope>
    <source>
        <strain evidence="2 3">ISLP-3</strain>
    </source>
</reference>
<dbReference type="InterPro" id="IPR025159">
    <property type="entry name" value="AbiEi_N"/>
</dbReference>
<dbReference type="RefSeq" id="WP_093182030.1">
    <property type="nucleotide sequence ID" value="NZ_FMYH01000002.1"/>
</dbReference>
<dbReference type="OrthoDB" id="3356078at2"/>
<sequence>MRTAVIVRANELAAAQWGLFTAAQAQTQGLSRMQLSRMVDAGLLDRLEYGVYASPAVQGDHLLPLRSAWLALQPARSVQERLADLPSAGVVSHSSAAQLHGLGDLLADEHEFLLPDRFQSRRVGVRMRRAVLDASEVTIAAGLPVTTAARTIADLLAIGHDNDHVATVTADALRLGLTDRRTLAVALENAAARRGEPSGAALVEILTRTHTRMDQ</sequence>
<evidence type="ECO:0000313" key="2">
    <source>
        <dbReference type="EMBL" id="SDC24795.1"/>
    </source>
</evidence>
<dbReference type="AlphaFoldDB" id="A0A1G6K2G1"/>
<name>A0A1G6K2G1_9MICO</name>
<keyword evidence="3" id="KW-1185">Reference proteome</keyword>